<accession>A0AAD5Y8U4</accession>
<comment type="caution">
    <text evidence="1">The sequence shown here is derived from an EMBL/GenBank/DDBJ whole genome shotgun (WGS) entry which is preliminary data.</text>
</comment>
<evidence type="ECO:0000313" key="1">
    <source>
        <dbReference type="EMBL" id="KAJ3475538.1"/>
    </source>
</evidence>
<sequence length="494" mass="56959">MATHISSLDSPVRVLREFVPTLTFSFLGRRQKSTPRLPLEIYEVIIDFVGYPQHNQWPLTEPRLEKRDLCSCVFVCRDWVPKSRVRLYEFVVLNKRRATGFMKTVTALPFLGNHTRRLIVHASKQHDDSSWIYKVHQNLPHLLPNLTHLSYFDMPSVHPLFFVLSKRFHFITHLDMNTLTGWSLREITRFLGGFTRLQKLKISINTHDMIVPSNLYCRITHGQPTEGAISTELVLDVGRPGERIINTLSDWFRRSQFSYSFDTLRICMSDPLRTTEDLDNFVAHISDTVKDLKLTLAWNSSCNLDPSSMWVPSLAECNQLQRLEVVLSHLRSEGVGTMEWQFLEFLLRCLPASLRTIRLIFDDQSSAVFAADRGNFWKAFDSELSSPKFPHLTSVVLGWQEQETRPKRLASTPSKLVKKGVFNQFIPGIFKRDILFCHRRSSYRTPTLSFGPLFFLGSIVHPTFFESLIPIHPPPRLKSQSRSGIISQVSPSLC</sequence>
<name>A0AAD5Y8U4_9APHY</name>
<gene>
    <name evidence="1" type="ORF">NLI96_g11772</name>
</gene>
<evidence type="ECO:0000313" key="2">
    <source>
        <dbReference type="Proteomes" id="UP001212997"/>
    </source>
</evidence>
<organism evidence="1 2">
    <name type="scientific">Meripilus lineatus</name>
    <dbReference type="NCBI Taxonomy" id="2056292"/>
    <lineage>
        <taxon>Eukaryota</taxon>
        <taxon>Fungi</taxon>
        <taxon>Dikarya</taxon>
        <taxon>Basidiomycota</taxon>
        <taxon>Agaricomycotina</taxon>
        <taxon>Agaricomycetes</taxon>
        <taxon>Polyporales</taxon>
        <taxon>Meripilaceae</taxon>
        <taxon>Meripilus</taxon>
    </lineage>
</organism>
<reference evidence="1" key="1">
    <citation type="submission" date="2022-07" db="EMBL/GenBank/DDBJ databases">
        <title>Genome Sequence of Physisporinus lineatus.</title>
        <authorList>
            <person name="Buettner E."/>
        </authorList>
    </citation>
    <scope>NUCLEOTIDE SEQUENCE</scope>
    <source>
        <strain evidence="1">VT162</strain>
    </source>
</reference>
<proteinExistence type="predicted"/>
<protein>
    <recommendedName>
        <fullName evidence="3">F-box domain-containing protein</fullName>
    </recommendedName>
</protein>
<dbReference type="SUPFAM" id="SSF52047">
    <property type="entry name" value="RNI-like"/>
    <property type="match status" value="1"/>
</dbReference>
<evidence type="ECO:0008006" key="3">
    <source>
        <dbReference type="Google" id="ProtNLM"/>
    </source>
</evidence>
<dbReference type="EMBL" id="JANAWD010000839">
    <property type="protein sequence ID" value="KAJ3475538.1"/>
    <property type="molecule type" value="Genomic_DNA"/>
</dbReference>
<dbReference type="Proteomes" id="UP001212997">
    <property type="component" value="Unassembled WGS sequence"/>
</dbReference>
<keyword evidence="2" id="KW-1185">Reference proteome</keyword>
<dbReference type="AlphaFoldDB" id="A0AAD5Y8U4"/>